<dbReference type="InParanoid" id="K0YIB4"/>
<proteinExistence type="predicted"/>
<organism evidence="2 3">
    <name type="scientific">Slackia piriformis YIT 12062</name>
    <dbReference type="NCBI Taxonomy" id="742818"/>
    <lineage>
        <taxon>Bacteria</taxon>
        <taxon>Bacillati</taxon>
        <taxon>Actinomycetota</taxon>
        <taxon>Coriobacteriia</taxon>
        <taxon>Eggerthellales</taxon>
        <taxon>Eggerthellaceae</taxon>
        <taxon>Slackia</taxon>
    </lineage>
</organism>
<accession>K0YIB4</accession>
<name>K0YIB4_9ACTN</name>
<dbReference type="HOGENOM" id="CLU_2773693_0_0_11"/>
<evidence type="ECO:0000256" key="1">
    <source>
        <dbReference type="SAM" id="MobiDB-lite"/>
    </source>
</evidence>
<protein>
    <submittedName>
        <fullName evidence="2">Uncharacterized protein</fullName>
    </submittedName>
</protein>
<reference evidence="2 3" key="1">
    <citation type="submission" date="2012-08" db="EMBL/GenBank/DDBJ databases">
        <title>The Genome Sequence of Slackia piriformis YIT 12062.</title>
        <authorList>
            <consortium name="The Broad Institute Genome Sequencing Platform"/>
            <person name="Earl A."/>
            <person name="Ward D."/>
            <person name="Feldgarden M."/>
            <person name="Gevers D."/>
            <person name="Morotomi M."/>
            <person name="Walker B."/>
            <person name="Young S.K."/>
            <person name="Zeng Q."/>
            <person name="Gargeya S."/>
            <person name="Fitzgerald M."/>
            <person name="Haas B."/>
            <person name="Abouelleil A."/>
            <person name="Alvarado L."/>
            <person name="Arachchi H.M."/>
            <person name="Berlin A.M."/>
            <person name="Chapman S.B."/>
            <person name="Goldberg J."/>
            <person name="Griggs A."/>
            <person name="Gujja S."/>
            <person name="Hansen M."/>
            <person name="Howarth C."/>
            <person name="Imamovic A."/>
            <person name="Larimer J."/>
            <person name="McCowen C."/>
            <person name="Montmayeur A."/>
            <person name="Murphy C."/>
            <person name="Neiman D."/>
            <person name="Pearson M."/>
            <person name="Priest M."/>
            <person name="Roberts A."/>
            <person name="Saif S."/>
            <person name="Shea T."/>
            <person name="Sisk P."/>
            <person name="Sykes S."/>
            <person name="Wortman J."/>
            <person name="Nusbaum C."/>
            <person name="Birren B."/>
        </authorList>
    </citation>
    <scope>NUCLEOTIDE SEQUENCE [LARGE SCALE GENOMIC DNA]</scope>
    <source>
        <strain evidence="2 3">YIT 12062</strain>
    </source>
</reference>
<keyword evidence="3" id="KW-1185">Reference proteome</keyword>
<comment type="caution">
    <text evidence="2">The sequence shown here is derived from an EMBL/GenBank/DDBJ whole genome shotgun (WGS) entry which is preliminary data.</text>
</comment>
<evidence type="ECO:0000313" key="2">
    <source>
        <dbReference type="EMBL" id="EJZ83176.1"/>
    </source>
</evidence>
<dbReference type="Proteomes" id="UP000006069">
    <property type="component" value="Unassembled WGS sequence"/>
</dbReference>
<sequence>MPRKGHGSKALDDFGHKKPAPLGSAGKIKGLFSDSSKGAAFEEALNPSRNRVLEKMAKSVGRLIPKKDS</sequence>
<gene>
    <name evidence="2" type="ORF">HMPREF9451_01694</name>
</gene>
<feature type="region of interest" description="Disordered" evidence="1">
    <location>
        <begin position="1"/>
        <end position="28"/>
    </location>
</feature>
<evidence type="ECO:0000313" key="3">
    <source>
        <dbReference type="Proteomes" id="UP000006069"/>
    </source>
</evidence>
<dbReference type="AlphaFoldDB" id="K0YIB4"/>
<dbReference type="EMBL" id="ADMD01000009">
    <property type="protein sequence ID" value="EJZ83176.1"/>
    <property type="molecule type" value="Genomic_DNA"/>
</dbReference>